<dbReference type="PROSITE" id="PS50893">
    <property type="entry name" value="ABC_TRANSPORTER_2"/>
    <property type="match status" value="1"/>
</dbReference>
<feature type="transmembrane region" description="Helical" evidence="7">
    <location>
        <begin position="241"/>
        <end position="258"/>
    </location>
</feature>
<keyword evidence="3" id="KW-0547">Nucleotide-binding</keyword>
<keyword evidence="2 7" id="KW-0812">Transmembrane</keyword>
<evidence type="ECO:0000256" key="6">
    <source>
        <dbReference type="ARBA" id="ARBA00023136"/>
    </source>
</evidence>
<evidence type="ECO:0000256" key="2">
    <source>
        <dbReference type="ARBA" id="ARBA00022692"/>
    </source>
</evidence>
<dbReference type="SUPFAM" id="SSF90123">
    <property type="entry name" value="ABC transporter transmembrane region"/>
    <property type="match status" value="1"/>
</dbReference>
<keyword evidence="4" id="KW-0067">ATP-binding</keyword>
<organism evidence="10 11">
    <name type="scientific">Erysipelothrix larvae</name>
    <dbReference type="NCBI Taxonomy" id="1514105"/>
    <lineage>
        <taxon>Bacteria</taxon>
        <taxon>Bacillati</taxon>
        <taxon>Bacillota</taxon>
        <taxon>Erysipelotrichia</taxon>
        <taxon>Erysipelotrichales</taxon>
        <taxon>Erysipelotrichaceae</taxon>
        <taxon>Erysipelothrix</taxon>
    </lineage>
</organism>
<gene>
    <name evidence="10" type="ORF">AOC36_00785</name>
</gene>
<evidence type="ECO:0000256" key="4">
    <source>
        <dbReference type="ARBA" id="ARBA00022840"/>
    </source>
</evidence>
<accession>A0A0X8GYJ6</accession>
<dbReference type="InterPro" id="IPR011527">
    <property type="entry name" value="ABC1_TM_dom"/>
</dbReference>
<evidence type="ECO:0000313" key="11">
    <source>
        <dbReference type="Proteomes" id="UP000063781"/>
    </source>
</evidence>
<feature type="transmembrane region" description="Helical" evidence="7">
    <location>
        <begin position="12"/>
        <end position="31"/>
    </location>
</feature>
<dbReference type="GO" id="GO:0015421">
    <property type="term" value="F:ABC-type oligopeptide transporter activity"/>
    <property type="evidence" value="ECO:0007669"/>
    <property type="project" value="TreeGrafter"/>
</dbReference>
<evidence type="ECO:0008006" key="12">
    <source>
        <dbReference type="Google" id="ProtNLM"/>
    </source>
</evidence>
<dbReference type="STRING" id="1514105.AOC36_00785"/>
<dbReference type="GO" id="GO:0016887">
    <property type="term" value="F:ATP hydrolysis activity"/>
    <property type="evidence" value="ECO:0007669"/>
    <property type="project" value="InterPro"/>
</dbReference>
<dbReference type="InterPro" id="IPR003439">
    <property type="entry name" value="ABC_transporter-like_ATP-bd"/>
</dbReference>
<dbReference type="PANTHER" id="PTHR43394">
    <property type="entry name" value="ATP-DEPENDENT PERMEASE MDL1, MITOCHONDRIAL"/>
    <property type="match status" value="1"/>
</dbReference>
<reference evidence="10 11" key="1">
    <citation type="submission" date="2015-10" db="EMBL/GenBank/DDBJ databases">
        <title>Erysipelothrix larvae sp. LV19 isolated from the larval gut of the rhinoceros beetle, Trypoxylus dichotomus.</title>
        <authorList>
            <person name="Lim S."/>
            <person name="Kim B.-C."/>
        </authorList>
    </citation>
    <scope>NUCLEOTIDE SEQUENCE [LARGE SCALE GENOMIC DNA]</scope>
    <source>
        <strain evidence="10 11">LV19</strain>
    </source>
</reference>
<feature type="domain" description="ABC transmembrane type-1" evidence="9">
    <location>
        <begin position="15"/>
        <end position="294"/>
    </location>
</feature>
<evidence type="ECO:0000256" key="3">
    <source>
        <dbReference type="ARBA" id="ARBA00022741"/>
    </source>
</evidence>
<evidence type="ECO:0000313" key="10">
    <source>
        <dbReference type="EMBL" id="AMC92579.1"/>
    </source>
</evidence>
<dbReference type="Pfam" id="PF00664">
    <property type="entry name" value="ABC_membrane"/>
    <property type="match status" value="1"/>
</dbReference>
<dbReference type="SUPFAM" id="SSF52540">
    <property type="entry name" value="P-loop containing nucleoside triphosphate hydrolases"/>
    <property type="match status" value="1"/>
</dbReference>
<dbReference type="OrthoDB" id="95687at2"/>
<dbReference type="InterPro" id="IPR036640">
    <property type="entry name" value="ABC1_TM_sf"/>
</dbReference>
<dbReference type="InterPro" id="IPR003593">
    <property type="entry name" value="AAA+_ATPase"/>
</dbReference>
<dbReference type="Gene3D" id="1.20.1560.10">
    <property type="entry name" value="ABC transporter type 1, transmembrane domain"/>
    <property type="match status" value="1"/>
</dbReference>
<keyword evidence="11" id="KW-1185">Reference proteome</keyword>
<name>A0A0X8GYJ6_9FIRM</name>
<keyword evidence="5 7" id="KW-1133">Transmembrane helix</keyword>
<dbReference type="Pfam" id="PF00005">
    <property type="entry name" value="ABC_tran"/>
    <property type="match status" value="1"/>
</dbReference>
<dbReference type="InterPro" id="IPR039421">
    <property type="entry name" value="Type_1_exporter"/>
</dbReference>
<sequence>MKSVRFGDKKQLTYLVLALTIGALIQGWVTFLLGDIVDYGYAGNLDGMLSLIPQFLIVVVLNFGNSMVQLSVKTNYIKQSMMLLKNTYIDKLMQKDITQLQKEFTPIYRSQLTQDMDRYEGKFFDQISMLVLLMSNALVSLYILFTVNVWVGVGSTALMLVFGAISARSGKPLQKSETKKTESLNNYTSFVEESLEGFEVIKQHQLETSRKKMFFDYASKVQEDNYNLDVKSTYIDALNQTLQMIVFFIAICGGLWFANQAGATIGAVIMVIMAFSNIVWPMQQIVPTLTQMMSIQDVIRTFDERLKNEVVNRPETVESYESFDFIDTDLGYDTPILHDVNIELGHDDKVLIVGPSGAGKSTILKTMRQSIKPLIGEVLMNDMGIYEIDAMSYYKNFATVDQVGYIFNGTLKENVTLHQAISDDKIHEALKQVRLDDLDLNMELINNGANLSGGQRARLLSARALCLDCSIIVCDEIFAALDGYVAQEIEHDLLKLDQAIVNVSHIYFEENLDLYDAIYRVDNGQVKRVTDTQTLVDSMLKAA</sequence>
<dbReference type="PROSITE" id="PS50929">
    <property type="entry name" value="ABC_TM1F"/>
    <property type="match status" value="1"/>
</dbReference>
<dbReference type="Proteomes" id="UP000063781">
    <property type="component" value="Chromosome"/>
</dbReference>
<dbReference type="GO" id="GO:0005524">
    <property type="term" value="F:ATP binding"/>
    <property type="evidence" value="ECO:0007669"/>
    <property type="project" value="UniProtKB-KW"/>
</dbReference>
<evidence type="ECO:0000256" key="1">
    <source>
        <dbReference type="ARBA" id="ARBA00004651"/>
    </source>
</evidence>
<feature type="transmembrane region" description="Helical" evidence="7">
    <location>
        <begin position="51"/>
        <end position="72"/>
    </location>
</feature>
<protein>
    <recommendedName>
        <fullName evidence="12">ABC transporter ATP-binding protein</fullName>
    </recommendedName>
</protein>
<evidence type="ECO:0000256" key="5">
    <source>
        <dbReference type="ARBA" id="ARBA00022989"/>
    </source>
</evidence>
<dbReference type="RefSeq" id="WP_067630059.1">
    <property type="nucleotide sequence ID" value="NZ_CP013213.1"/>
</dbReference>
<proteinExistence type="predicted"/>
<dbReference type="AlphaFoldDB" id="A0A0X8GYJ6"/>
<dbReference type="SMART" id="SM00382">
    <property type="entry name" value="AAA"/>
    <property type="match status" value="1"/>
</dbReference>
<feature type="transmembrane region" description="Helical" evidence="7">
    <location>
        <begin position="264"/>
        <end position="282"/>
    </location>
</feature>
<feature type="domain" description="ABC transporter" evidence="8">
    <location>
        <begin position="320"/>
        <end position="542"/>
    </location>
</feature>
<keyword evidence="6 7" id="KW-0472">Membrane</keyword>
<evidence type="ECO:0000259" key="8">
    <source>
        <dbReference type="PROSITE" id="PS50893"/>
    </source>
</evidence>
<dbReference type="Gene3D" id="3.40.50.300">
    <property type="entry name" value="P-loop containing nucleotide triphosphate hydrolases"/>
    <property type="match status" value="1"/>
</dbReference>
<comment type="subcellular location">
    <subcellularLocation>
        <location evidence="1">Cell membrane</location>
        <topology evidence="1">Multi-pass membrane protein</topology>
    </subcellularLocation>
</comment>
<dbReference type="KEGG" id="erl:AOC36_00785"/>
<dbReference type="InterPro" id="IPR027417">
    <property type="entry name" value="P-loop_NTPase"/>
</dbReference>
<dbReference type="GO" id="GO:0005886">
    <property type="term" value="C:plasma membrane"/>
    <property type="evidence" value="ECO:0007669"/>
    <property type="project" value="UniProtKB-SubCell"/>
</dbReference>
<evidence type="ECO:0000256" key="7">
    <source>
        <dbReference type="SAM" id="Phobius"/>
    </source>
</evidence>
<feature type="transmembrane region" description="Helical" evidence="7">
    <location>
        <begin position="123"/>
        <end position="143"/>
    </location>
</feature>
<dbReference type="EMBL" id="CP013213">
    <property type="protein sequence ID" value="AMC92579.1"/>
    <property type="molecule type" value="Genomic_DNA"/>
</dbReference>
<dbReference type="PANTHER" id="PTHR43394:SF1">
    <property type="entry name" value="ATP-BINDING CASSETTE SUB-FAMILY B MEMBER 10, MITOCHONDRIAL"/>
    <property type="match status" value="1"/>
</dbReference>
<evidence type="ECO:0000259" key="9">
    <source>
        <dbReference type="PROSITE" id="PS50929"/>
    </source>
</evidence>